<sequence length="209" mass="22629">TVADDGARLGREEIGAVFREKLGVDTSDEEVDEMLLEMGAGQDGVDEVTLNKWIRENFMSSGMSLTSDESRRTQSVPLECASDSPSMARNSSDKISSHGGNSRSLQTVHAGRLKSRAGPRVQAAIHGAEDGLDGVEVHSEGTQQEAVYVMDAIQFALEAKKGSVYKQPPCKENVPLAQNNFANKSQISMWSNFSDSNESESIVGRVYEA</sequence>
<evidence type="ECO:0000313" key="3">
    <source>
        <dbReference type="Proteomes" id="UP000266841"/>
    </source>
</evidence>
<keyword evidence="3" id="KW-1185">Reference proteome</keyword>
<accession>K0RPN2</accession>
<evidence type="ECO:0000313" key="2">
    <source>
        <dbReference type="EMBL" id="EJK55703.1"/>
    </source>
</evidence>
<feature type="non-terminal residue" evidence="2">
    <location>
        <position position="1"/>
    </location>
</feature>
<protein>
    <submittedName>
        <fullName evidence="2">Uncharacterized protein</fullName>
    </submittedName>
</protein>
<dbReference type="AlphaFoldDB" id="K0RPN2"/>
<dbReference type="EMBL" id="AGNL01033408">
    <property type="protein sequence ID" value="EJK55703.1"/>
    <property type="molecule type" value="Genomic_DNA"/>
</dbReference>
<gene>
    <name evidence="2" type="ORF">THAOC_24534</name>
</gene>
<evidence type="ECO:0000256" key="1">
    <source>
        <dbReference type="SAM" id="MobiDB-lite"/>
    </source>
</evidence>
<feature type="region of interest" description="Disordered" evidence="1">
    <location>
        <begin position="78"/>
        <end position="104"/>
    </location>
</feature>
<dbReference type="eggNOG" id="ENOG502SCWM">
    <property type="taxonomic scope" value="Eukaryota"/>
</dbReference>
<comment type="caution">
    <text evidence="2">The sequence shown here is derived from an EMBL/GenBank/DDBJ whole genome shotgun (WGS) entry which is preliminary data.</text>
</comment>
<reference evidence="2 3" key="1">
    <citation type="journal article" date="2012" name="Genome Biol.">
        <title>Genome and low-iron response of an oceanic diatom adapted to chronic iron limitation.</title>
        <authorList>
            <person name="Lommer M."/>
            <person name="Specht M."/>
            <person name="Roy A.S."/>
            <person name="Kraemer L."/>
            <person name="Andreson R."/>
            <person name="Gutowska M.A."/>
            <person name="Wolf J."/>
            <person name="Bergner S.V."/>
            <person name="Schilhabel M.B."/>
            <person name="Klostermeier U.C."/>
            <person name="Beiko R.G."/>
            <person name="Rosenstiel P."/>
            <person name="Hippler M."/>
            <person name="Laroche J."/>
        </authorList>
    </citation>
    <scope>NUCLEOTIDE SEQUENCE [LARGE SCALE GENOMIC DNA]</scope>
    <source>
        <strain evidence="2 3">CCMP1005</strain>
    </source>
</reference>
<organism evidence="2 3">
    <name type="scientific">Thalassiosira oceanica</name>
    <name type="common">Marine diatom</name>
    <dbReference type="NCBI Taxonomy" id="159749"/>
    <lineage>
        <taxon>Eukaryota</taxon>
        <taxon>Sar</taxon>
        <taxon>Stramenopiles</taxon>
        <taxon>Ochrophyta</taxon>
        <taxon>Bacillariophyta</taxon>
        <taxon>Coscinodiscophyceae</taxon>
        <taxon>Thalassiosirophycidae</taxon>
        <taxon>Thalassiosirales</taxon>
        <taxon>Thalassiosiraceae</taxon>
        <taxon>Thalassiosira</taxon>
    </lineage>
</organism>
<name>K0RPN2_THAOC</name>
<proteinExistence type="predicted"/>
<dbReference type="Proteomes" id="UP000266841">
    <property type="component" value="Unassembled WGS sequence"/>
</dbReference>